<keyword evidence="3" id="KW-1185">Reference proteome</keyword>
<name>A0A7M7HHK2_STRPU</name>
<reference evidence="3" key="1">
    <citation type="submission" date="2015-02" db="EMBL/GenBank/DDBJ databases">
        <title>Genome sequencing for Strongylocentrotus purpuratus.</title>
        <authorList>
            <person name="Murali S."/>
            <person name="Liu Y."/>
            <person name="Vee V."/>
            <person name="English A."/>
            <person name="Wang M."/>
            <person name="Skinner E."/>
            <person name="Han Y."/>
            <person name="Muzny D.M."/>
            <person name="Worley K.C."/>
            <person name="Gibbs R.A."/>
        </authorList>
    </citation>
    <scope>NUCLEOTIDE SEQUENCE</scope>
</reference>
<protein>
    <recommendedName>
        <fullName evidence="4">Snake toxin/toxin-like domain-containing protein</fullName>
    </recommendedName>
</protein>
<dbReference type="InParanoid" id="A0A7M7HHK2"/>
<evidence type="ECO:0008006" key="4">
    <source>
        <dbReference type="Google" id="ProtNLM"/>
    </source>
</evidence>
<dbReference type="GeneID" id="105439900"/>
<evidence type="ECO:0000313" key="2">
    <source>
        <dbReference type="EnsemblMetazoa" id="XP_011667747"/>
    </source>
</evidence>
<feature type="transmembrane region" description="Helical" evidence="1">
    <location>
        <begin position="142"/>
        <end position="163"/>
    </location>
</feature>
<sequence length="166" mass="17820">MHLHFHFISEIDAPVINRSFWQEFQSKSGLRTFNSIHYISIEYVLADELVMKLFLVTVLISMVAGTWAIECYNCGVSGCTDPFDSSASGVSNTCPGSSLITYAYCVKGVSGSTVIRSCAIACTEGCVDGTCTYCCNSNLCNGGTTVTTSFVAMGVAMLAAFILSRH</sequence>
<dbReference type="Proteomes" id="UP000007110">
    <property type="component" value="Unassembled WGS sequence"/>
</dbReference>
<dbReference type="FunCoup" id="A0A7M7HHK2">
    <property type="interactions" value="142"/>
</dbReference>
<dbReference type="RefSeq" id="XP_011667747.1">
    <property type="nucleotide sequence ID" value="XM_011669445.2"/>
</dbReference>
<dbReference type="KEGG" id="spu:105439900"/>
<dbReference type="OrthoDB" id="5963601at2759"/>
<evidence type="ECO:0000256" key="1">
    <source>
        <dbReference type="SAM" id="Phobius"/>
    </source>
</evidence>
<dbReference type="EnsemblMetazoa" id="XM_011669445">
    <property type="protein sequence ID" value="XP_011667747"/>
    <property type="gene ID" value="LOC105439900"/>
</dbReference>
<dbReference type="OMA" id="HYISIEY"/>
<reference evidence="2" key="2">
    <citation type="submission" date="2021-01" db="UniProtKB">
        <authorList>
            <consortium name="EnsemblMetazoa"/>
        </authorList>
    </citation>
    <scope>IDENTIFICATION</scope>
</reference>
<organism evidence="2 3">
    <name type="scientific">Strongylocentrotus purpuratus</name>
    <name type="common">Purple sea urchin</name>
    <dbReference type="NCBI Taxonomy" id="7668"/>
    <lineage>
        <taxon>Eukaryota</taxon>
        <taxon>Metazoa</taxon>
        <taxon>Echinodermata</taxon>
        <taxon>Eleutherozoa</taxon>
        <taxon>Echinozoa</taxon>
        <taxon>Echinoidea</taxon>
        <taxon>Euechinoidea</taxon>
        <taxon>Echinacea</taxon>
        <taxon>Camarodonta</taxon>
        <taxon>Echinidea</taxon>
        <taxon>Strongylocentrotidae</taxon>
        <taxon>Strongylocentrotus</taxon>
    </lineage>
</organism>
<keyword evidence="1" id="KW-0812">Transmembrane</keyword>
<accession>A0A7M7HHK2</accession>
<keyword evidence="1" id="KW-1133">Transmembrane helix</keyword>
<proteinExistence type="predicted"/>
<evidence type="ECO:0000313" key="3">
    <source>
        <dbReference type="Proteomes" id="UP000007110"/>
    </source>
</evidence>
<keyword evidence="1" id="KW-0472">Membrane</keyword>
<dbReference type="AlphaFoldDB" id="A0A7M7HHK2"/>
<dbReference type="CDD" id="cd00117">
    <property type="entry name" value="TFP"/>
    <property type="match status" value="1"/>
</dbReference>